<keyword evidence="6" id="KW-1185">Reference proteome</keyword>
<evidence type="ECO:0000259" key="3">
    <source>
        <dbReference type="Pfam" id="PF07250"/>
    </source>
</evidence>
<feature type="domain" description="Galactose oxidase-like Early set" evidence="4">
    <location>
        <begin position="446"/>
        <end position="549"/>
    </location>
</feature>
<sequence>MNACPIQVLNSGFVMTAGWKTSVKILLLFLCSSLRTLQVQAQGGSWELLVENAGIASMHTMVTHYGTAVFLDRTNIGPSQINLAPGTACRQNPADQVSTNDCTAHSVEFTPGPNTIRPLFIFTDTWCSSGQFGPDGTMTQTGGDSDGLMKIRTFKPCGDGTCDWVETTTELQDGRWYASNQVLPDGSQMVVGGRGIFTYEFVPSKGAPVPLPLLQQTNDDHNDNYYPFVHLLPTGDVFIFANTDSVIVNYKTNTVVRTLPRLEGTPRNYPSAGSSVLLPLTAADGYKKSECLVCGGAQFSGFGNPQVPAANDCGRIDVSDPASTWVKETMPFARTMGDMVMLPNLHTLIINGAQSGSQGWGFADNPALSPVEYDPSAAAGAGFTTMNPTTIPRMYHSTANLLPDGRVLVAGSNTHQYYTFTEPYPTELRVEAFSPEYLNAANDGQRPKITAAPASVGYGETFTVTVTIPNAPAGNIDILMNSAPFSTHSYSQGQRQLNLAATAPVAGADGTSYTITATSPPTAEIAPPSYYMLFALNGGIPSSAVWTRIG</sequence>
<feature type="domain" description="Glyoxal oxidase N-terminal" evidence="3">
    <location>
        <begin position="58"/>
        <end position="437"/>
    </location>
</feature>
<dbReference type="SUPFAM" id="SSF81296">
    <property type="entry name" value="E set domains"/>
    <property type="match status" value="1"/>
</dbReference>
<dbReference type="SUPFAM" id="SSF50965">
    <property type="entry name" value="Galactose oxidase, central domain"/>
    <property type="match status" value="1"/>
</dbReference>
<proteinExistence type="predicted"/>
<dbReference type="EMBL" id="JBJQOH010000003">
    <property type="protein sequence ID" value="KAL3693810.1"/>
    <property type="molecule type" value="Genomic_DNA"/>
</dbReference>
<dbReference type="PANTHER" id="PTHR32208">
    <property type="entry name" value="SECRETED PROTEIN-RELATED"/>
    <property type="match status" value="1"/>
</dbReference>
<keyword evidence="1 2" id="KW-0732">Signal</keyword>
<comment type="caution">
    <text evidence="5">The sequence shown here is derived from an EMBL/GenBank/DDBJ whole genome shotgun (WGS) entry which is preliminary data.</text>
</comment>
<gene>
    <name evidence="5" type="ORF">R1sor_007461</name>
</gene>
<dbReference type="InterPro" id="IPR013783">
    <property type="entry name" value="Ig-like_fold"/>
</dbReference>
<feature type="signal peptide" evidence="2">
    <location>
        <begin position="1"/>
        <end position="41"/>
    </location>
</feature>
<dbReference type="Pfam" id="PF09118">
    <property type="entry name" value="GO-like_E_set"/>
    <property type="match status" value="1"/>
</dbReference>
<dbReference type="CDD" id="cd02851">
    <property type="entry name" value="E_set_GO_C"/>
    <property type="match status" value="1"/>
</dbReference>
<evidence type="ECO:0000259" key="4">
    <source>
        <dbReference type="Pfam" id="PF09118"/>
    </source>
</evidence>
<dbReference type="Gene3D" id="2.130.10.80">
    <property type="entry name" value="Galactose oxidase/kelch, beta-propeller"/>
    <property type="match status" value="1"/>
</dbReference>
<accession>A0ABD3HQI5</accession>
<dbReference type="InterPro" id="IPR014756">
    <property type="entry name" value="Ig_E-set"/>
</dbReference>
<dbReference type="InterPro" id="IPR015202">
    <property type="entry name" value="GO-like_E_set"/>
</dbReference>
<dbReference type="InterPro" id="IPR037293">
    <property type="entry name" value="Gal_Oxidase_central_sf"/>
</dbReference>
<evidence type="ECO:0000256" key="2">
    <source>
        <dbReference type="SAM" id="SignalP"/>
    </source>
</evidence>
<dbReference type="Pfam" id="PF07250">
    <property type="entry name" value="Glyoxal_oxid_N"/>
    <property type="match status" value="1"/>
</dbReference>
<dbReference type="InterPro" id="IPR009880">
    <property type="entry name" value="Glyoxal_oxidase_N"/>
</dbReference>
<evidence type="ECO:0000313" key="6">
    <source>
        <dbReference type="Proteomes" id="UP001633002"/>
    </source>
</evidence>
<evidence type="ECO:0000313" key="5">
    <source>
        <dbReference type="EMBL" id="KAL3693810.1"/>
    </source>
</evidence>
<dbReference type="Proteomes" id="UP001633002">
    <property type="component" value="Unassembled WGS sequence"/>
</dbReference>
<evidence type="ECO:0000256" key="1">
    <source>
        <dbReference type="ARBA" id="ARBA00022729"/>
    </source>
</evidence>
<protein>
    <recommendedName>
        <fullName evidence="7">Galactose oxidase</fullName>
    </recommendedName>
</protein>
<dbReference type="Gene3D" id="2.60.40.10">
    <property type="entry name" value="Immunoglobulins"/>
    <property type="match status" value="1"/>
</dbReference>
<dbReference type="PANTHER" id="PTHR32208:SF99">
    <property type="entry name" value="GLYOXAL OR GALACTOSE OXIDASE"/>
    <property type="match status" value="1"/>
</dbReference>
<evidence type="ECO:0008006" key="7">
    <source>
        <dbReference type="Google" id="ProtNLM"/>
    </source>
</evidence>
<name>A0ABD3HQI5_9MARC</name>
<dbReference type="InterPro" id="IPR011043">
    <property type="entry name" value="Gal_Oxase/kelch_b-propeller"/>
</dbReference>
<organism evidence="5 6">
    <name type="scientific">Riccia sorocarpa</name>
    <dbReference type="NCBI Taxonomy" id="122646"/>
    <lineage>
        <taxon>Eukaryota</taxon>
        <taxon>Viridiplantae</taxon>
        <taxon>Streptophyta</taxon>
        <taxon>Embryophyta</taxon>
        <taxon>Marchantiophyta</taxon>
        <taxon>Marchantiopsida</taxon>
        <taxon>Marchantiidae</taxon>
        <taxon>Marchantiales</taxon>
        <taxon>Ricciaceae</taxon>
        <taxon>Riccia</taxon>
    </lineage>
</organism>
<feature type="chain" id="PRO_5044754462" description="Galactose oxidase" evidence="2">
    <location>
        <begin position="42"/>
        <end position="550"/>
    </location>
</feature>
<dbReference type="AlphaFoldDB" id="A0ABD3HQI5"/>
<reference evidence="5 6" key="1">
    <citation type="submission" date="2024-09" db="EMBL/GenBank/DDBJ databases">
        <title>Chromosome-scale assembly of Riccia sorocarpa.</title>
        <authorList>
            <person name="Paukszto L."/>
        </authorList>
    </citation>
    <scope>NUCLEOTIDE SEQUENCE [LARGE SCALE GENOMIC DNA]</scope>
    <source>
        <strain evidence="5">LP-2024</strain>
        <tissue evidence="5">Aerial parts of the thallus</tissue>
    </source>
</reference>